<comment type="cofactor">
    <cofactor evidence="9">
        <name>Mg(2+)</name>
        <dbReference type="ChEBI" id="CHEBI:18420"/>
    </cofactor>
</comment>
<keyword evidence="5 9" id="KW-0133">Cell shape</keyword>
<comment type="similarity">
    <text evidence="9">Belongs to the MurCDEF family. Mpl subfamily.</text>
</comment>
<dbReference type="Proteomes" id="UP000501466">
    <property type="component" value="Chromosome"/>
</dbReference>
<dbReference type="Gene3D" id="3.40.50.720">
    <property type="entry name" value="NAD(P)-binding Rossmann-like Domain"/>
    <property type="match status" value="1"/>
</dbReference>
<dbReference type="SUPFAM" id="SSF51984">
    <property type="entry name" value="MurCD N-terminal domain"/>
    <property type="match status" value="1"/>
</dbReference>
<feature type="domain" description="Mur ligase N-terminal catalytic" evidence="11">
    <location>
        <begin position="11"/>
        <end position="112"/>
    </location>
</feature>
<evidence type="ECO:0000256" key="9">
    <source>
        <dbReference type="HAMAP-Rule" id="MF_02020"/>
    </source>
</evidence>
<evidence type="ECO:0000259" key="12">
    <source>
        <dbReference type="Pfam" id="PF02875"/>
    </source>
</evidence>
<keyword evidence="2 9" id="KW-0132">Cell division</keyword>
<dbReference type="GO" id="GO:0106418">
    <property type="term" value="F:UDP-N-acetylmuramate-L-alanyl-gamma-D-glutamyl-meso-2,6-diaminoheptanedioate ligase activity"/>
    <property type="evidence" value="ECO:0007669"/>
    <property type="project" value="UniProtKB-EC"/>
</dbReference>
<dbReference type="InterPro" id="IPR036615">
    <property type="entry name" value="Mur_ligase_C_dom_sf"/>
</dbReference>
<accession>A0A6F8PM78</accession>
<evidence type="ECO:0000259" key="11">
    <source>
        <dbReference type="Pfam" id="PF01225"/>
    </source>
</evidence>
<dbReference type="KEGG" id="tzo:THMIRHAT_09410"/>
<keyword evidence="7 9" id="KW-0131">Cell cycle</keyword>
<evidence type="ECO:0000256" key="3">
    <source>
        <dbReference type="ARBA" id="ARBA00022741"/>
    </source>
</evidence>
<comment type="catalytic activity">
    <reaction evidence="9">
        <text>UDP-N-acetyl-alpha-D-muramate + L-alanyl-gamma-D-glutamyl-meso-2,6-diaminopimelate + ATP = UDP-N-acetyl-alpha-D-muramoyl-L-alanyl-gamma-D-glutamyl-meso-2,6-diaminopimelate + ADP + phosphate + H(+)</text>
        <dbReference type="Rhea" id="RHEA:29563"/>
        <dbReference type="ChEBI" id="CHEBI:15378"/>
        <dbReference type="ChEBI" id="CHEBI:30616"/>
        <dbReference type="ChEBI" id="CHEBI:43474"/>
        <dbReference type="ChEBI" id="CHEBI:61401"/>
        <dbReference type="ChEBI" id="CHEBI:70757"/>
        <dbReference type="ChEBI" id="CHEBI:83905"/>
        <dbReference type="ChEBI" id="CHEBI:456216"/>
        <dbReference type="EC" id="6.3.2.45"/>
    </reaction>
</comment>
<dbReference type="InterPro" id="IPR036565">
    <property type="entry name" value="Mur-like_cat_sf"/>
</dbReference>
<feature type="transmembrane region" description="Helical" evidence="10">
    <location>
        <begin position="9"/>
        <end position="28"/>
    </location>
</feature>
<evidence type="ECO:0000313" key="14">
    <source>
        <dbReference type="EMBL" id="BBP43195.1"/>
    </source>
</evidence>
<keyword evidence="10" id="KW-0472">Membrane</keyword>
<dbReference type="EMBL" id="AP021888">
    <property type="protein sequence ID" value="BBP43195.1"/>
    <property type="molecule type" value="Genomic_DNA"/>
</dbReference>
<dbReference type="GO" id="GO:0008360">
    <property type="term" value="P:regulation of cell shape"/>
    <property type="evidence" value="ECO:0007669"/>
    <property type="project" value="UniProtKB-KW"/>
</dbReference>
<evidence type="ECO:0000256" key="1">
    <source>
        <dbReference type="ARBA" id="ARBA00022598"/>
    </source>
</evidence>
<comment type="caution">
    <text evidence="9">Lacks conserved residue(s) required for the propagation of feature annotation.</text>
</comment>
<dbReference type="HAMAP" id="MF_02020">
    <property type="entry name" value="Mpl"/>
    <property type="match status" value="1"/>
</dbReference>
<dbReference type="NCBIfam" id="TIGR01081">
    <property type="entry name" value="mpl"/>
    <property type="match status" value="1"/>
</dbReference>
<dbReference type="EC" id="6.3.2.45" evidence="9"/>
<dbReference type="GO" id="GO:0005524">
    <property type="term" value="F:ATP binding"/>
    <property type="evidence" value="ECO:0007669"/>
    <property type="project" value="UniProtKB-UniRule"/>
</dbReference>
<dbReference type="SUPFAM" id="SSF53244">
    <property type="entry name" value="MurD-like peptide ligases, peptide-binding domain"/>
    <property type="match status" value="1"/>
</dbReference>
<evidence type="ECO:0000256" key="7">
    <source>
        <dbReference type="ARBA" id="ARBA00023306"/>
    </source>
</evidence>
<dbReference type="PANTHER" id="PTHR43445:SF5">
    <property type="entry name" value="UDP-N-ACETYLMURAMATE--L-ALANYL-GAMMA-D-GLUTAMYL-MESO-2,6-DIAMINOHEPTANDIOATE LIGASE"/>
    <property type="match status" value="1"/>
</dbReference>
<protein>
    <recommendedName>
        <fullName evidence="9">UDP-N-acetylmuramate--L-alanyl-gamma-D-glutamyl-meso-2,6-diaminoheptandioate ligase</fullName>
        <ecNumber evidence="9">6.3.2.45</ecNumber>
    </recommendedName>
    <alternativeName>
        <fullName evidence="9">Murein peptide ligase</fullName>
    </alternativeName>
    <alternativeName>
        <fullName evidence="9">UDP-N-acetylmuramate:L-alanyl-gamma-D-glutamyl-meso-diaminopimelate ligase</fullName>
    </alternativeName>
</protein>
<evidence type="ECO:0000256" key="2">
    <source>
        <dbReference type="ARBA" id="ARBA00022618"/>
    </source>
</evidence>
<keyword evidence="6 9" id="KW-0573">Peptidoglycan synthesis</keyword>
<keyword evidence="15" id="KW-1185">Reference proteome</keyword>
<dbReference type="GO" id="GO:0009252">
    <property type="term" value="P:peptidoglycan biosynthetic process"/>
    <property type="evidence" value="ECO:0007669"/>
    <property type="project" value="UniProtKB-UniRule"/>
</dbReference>
<dbReference type="AlphaFoldDB" id="A0A6F8PM78"/>
<evidence type="ECO:0000256" key="6">
    <source>
        <dbReference type="ARBA" id="ARBA00022984"/>
    </source>
</evidence>
<dbReference type="InterPro" id="IPR013221">
    <property type="entry name" value="Mur_ligase_cen"/>
</dbReference>
<dbReference type="Pfam" id="PF02875">
    <property type="entry name" value="Mur_ligase_C"/>
    <property type="match status" value="1"/>
</dbReference>
<evidence type="ECO:0000256" key="4">
    <source>
        <dbReference type="ARBA" id="ARBA00022840"/>
    </source>
</evidence>
<keyword evidence="8 9" id="KW-0961">Cell wall biogenesis/degradation</keyword>
<organism evidence="14 15">
    <name type="scientific">Thiosulfativibrio zosterae</name>
    <dbReference type="NCBI Taxonomy" id="2675053"/>
    <lineage>
        <taxon>Bacteria</taxon>
        <taxon>Pseudomonadati</taxon>
        <taxon>Pseudomonadota</taxon>
        <taxon>Gammaproteobacteria</taxon>
        <taxon>Thiotrichales</taxon>
        <taxon>Piscirickettsiaceae</taxon>
        <taxon>Thiosulfativibrio</taxon>
    </lineage>
</organism>
<proteinExistence type="inferred from homology"/>
<evidence type="ECO:0000313" key="15">
    <source>
        <dbReference type="Proteomes" id="UP000501466"/>
    </source>
</evidence>
<evidence type="ECO:0000256" key="8">
    <source>
        <dbReference type="ARBA" id="ARBA00023316"/>
    </source>
</evidence>
<gene>
    <name evidence="9 14" type="primary">mpl</name>
    <name evidence="14" type="ORF">THMIRHAT_09410</name>
</gene>
<evidence type="ECO:0000259" key="13">
    <source>
        <dbReference type="Pfam" id="PF08245"/>
    </source>
</evidence>
<name>A0A6F8PM78_9GAMM</name>
<dbReference type="Pfam" id="PF01225">
    <property type="entry name" value="Mur_ligase"/>
    <property type="match status" value="1"/>
</dbReference>
<keyword evidence="10" id="KW-1133">Transmembrane helix</keyword>
<keyword evidence="4 9" id="KW-0067">ATP-binding</keyword>
<keyword evidence="10" id="KW-0812">Transmembrane</keyword>
<comment type="function">
    <text evidence="9">Reutilizes the intact tripeptide L-alanyl-gamma-D-glutamyl-meso-diaminopimelate by linking it to UDP-N-acetylmuramate.</text>
</comment>
<reference evidence="15" key="1">
    <citation type="submission" date="2019-11" db="EMBL/GenBank/DDBJ databases">
        <title>Isolation and characterization of two novel species in the genus Thiomicrorhabdus.</title>
        <authorList>
            <person name="Mochizuki J."/>
            <person name="Kojima H."/>
            <person name="Fukui M."/>
        </authorList>
    </citation>
    <scope>NUCLEOTIDE SEQUENCE [LARGE SCALE GENOMIC DNA]</scope>
    <source>
        <strain evidence="15">AkT22</strain>
    </source>
</reference>
<keyword evidence="1 9" id="KW-0436">Ligase</keyword>
<dbReference type="GO" id="GO:0009254">
    <property type="term" value="P:peptidoglycan turnover"/>
    <property type="evidence" value="ECO:0007669"/>
    <property type="project" value="UniProtKB-UniRule"/>
</dbReference>
<evidence type="ECO:0000256" key="5">
    <source>
        <dbReference type="ARBA" id="ARBA00022960"/>
    </source>
</evidence>
<dbReference type="GO" id="GO:0051301">
    <property type="term" value="P:cell division"/>
    <property type="evidence" value="ECO:0007669"/>
    <property type="project" value="UniProtKB-KW"/>
</dbReference>
<comment type="pathway">
    <text evidence="9">Cell wall biogenesis; peptidoglycan recycling.</text>
</comment>
<dbReference type="PANTHER" id="PTHR43445">
    <property type="entry name" value="UDP-N-ACETYLMURAMATE--L-ALANINE LIGASE-RELATED"/>
    <property type="match status" value="1"/>
</dbReference>
<sequence>MKHPQNSDLWVHILGIAGTFMGGIAQLAKAKGFRVSGSDKAIYPPMSTQLLQAGIEVTPYEQDTTLSVSNHHFPDVVVIGNALSRGHNLVEATLNAQQSYTSGPQWLAEHILADRWVVAVAATHGKTTTASMVAWILEYAGLNPGFLIGGVPENFGVSARLGESPFFVVEADEYDTAFFDKRSKFVHYHPRTCVINNLEFDHADIFENLAAIQKQFHHLVRTVPGNGLIIKPSDELNVDEVLAKGCWSPVQSQGLQNADWTYRLLKQDATEFEVLFKGELKGQIYWGMTGLHSVRNALSAIAAAVHCGVPVEHCIAGLCEFKGVRRRMTLVGETAKGIKIYDDFAHHPTAIETTLLGAKNALKITSTLKGIKPGHNSAPNGRLVAVFEPRSNTMRMGVHRDTLPAAFACADEVFAFIDPDWHWHLPASLFTQPVTVMSSYEALLEVLIKQLQPNDTVVMMSNGSFGGLHHRLLDALNQKDNE</sequence>
<dbReference type="GO" id="GO:0071555">
    <property type="term" value="P:cell wall organization"/>
    <property type="evidence" value="ECO:0007669"/>
    <property type="project" value="UniProtKB-KW"/>
</dbReference>
<dbReference type="InterPro" id="IPR050061">
    <property type="entry name" value="MurCDEF_pg_biosynth"/>
</dbReference>
<dbReference type="Pfam" id="PF08245">
    <property type="entry name" value="Mur_ligase_M"/>
    <property type="match status" value="1"/>
</dbReference>
<keyword evidence="9" id="KW-0460">Magnesium</keyword>
<feature type="domain" description="Mur ligase C-terminal" evidence="12">
    <location>
        <begin position="326"/>
        <end position="463"/>
    </location>
</feature>
<evidence type="ECO:0000256" key="10">
    <source>
        <dbReference type="SAM" id="Phobius"/>
    </source>
</evidence>
<dbReference type="Gene3D" id="3.40.1190.10">
    <property type="entry name" value="Mur-like, catalytic domain"/>
    <property type="match status" value="1"/>
</dbReference>
<dbReference type="SUPFAM" id="SSF53623">
    <property type="entry name" value="MurD-like peptide ligases, catalytic domain"/>
    <property type="match status" value="1"/>
</dbReference>
<keyword evidence="3 9" id="KW-0547">Nucleotide-binding</keyword>
<feature type="domain" description="Mur ligase central" evidence="13">
    <location>
        <begin position="123"/>
        <end position="304"/>
    </location>
</feature>
<dbReference type="InterPro" id="IPR005757">
    <property type="entry name" value="Mpl"/>
</dbReference>
<dbReference type="InterPro" id="IPR004101">
    <property type="entry name" value="Mur_ligase_C"/>
</dbReference>
<dbReference type="InterPro" id="IPR000713">
    <property type="entry name" value="Mur_ligase_N"/>
</dbReference>
<dbReference type="Gene3D" id="3.90.190.20">
    <property type="entry name" value="Mur ligase, C-terminal domain"/>
    <property type="match status" value="1"/>
</dbReference>
<dbReference type="UniPathway" id="UPA00544"/>